<evidence type="ECO:0000256" key="6">
    <source>
        <dbReference type="ARBA" id="ARBA00023098"/>
    </source>
</evidence>
<comment type="catalytic activity">
    <reaction evidence="7">
        <text>a (3S)-3-hydroxyacyl-CoA + NAD(+) = a 3-oxoacyl-CoA + NADH + H(+)</text>
        <dbReference type="Rhea" id="RHEA:22432"/>
        <dbReference type="ChEBI" id="CHEBI:15378"/>
        <dbReference type="ChEBI" id="CHEBI:57318"/>
        <dbReference type="ChEBI" id="CHEBI:57540"/>
        <dbReference type="ChEBI" id="CHEBI:57945"/>
        <dbReference type="ChEBI" id="CHEBI:90726"/>
        <dbReference type="EC" id="1.1.1.35"/>
    </reaction>
</comment>
<evidence type="ECO:0000259" key="8">
    <source>
        <dbReference type="Pfam" id="PF00725"/>
    </source>
</evidence>
<dbReference type="UniPathway" id="UPA00659"/>
<name>H8GQH0_METAL</name>
<feature type="domain" description="3-hydroxyacyl-CoA dehydrogenase C-terminal" evidence="8">
    <location>
        <begin position="191"/>
        <end position="292"/>
    </location>
</feature>
<evidence type="ECO:0000256" key="1">
    <source>
        <dbReference type="ARBA" id="ARBA00005005"/>
    </source>
</evidence>
<dbReference type="Pfam" id="PF00378">
    <property type="entry name" value="ECH_1"/>
    <property type="match status" value="1"/>
</dbReference>
<keyword evidence="11" id="KW-1185">Reference proteome</keyword>
<evidence type="ECO:0000313" key="10">
    <source>
        <dbReference type="EMBL" id="EIC29797.1"/>
    </source>
</evidence>
<evidence type="ECO:0000256" key="4">
    <source>
        <dbReference type="ARBA" id="ARBA00023002"/>
    </source>
</evidence>
<dbReference type="InterPro" id="IPR008927">
    <property type="entry name" value="6-PGluconate_DH-like_C_sf"/>
</dbReference>
<dbReference type="InterPro" id="IPR029045">
    <property type="entry name" value="ClpP/crotonase-like_dom_sf"/>
</dbReference>
<dbReference type="Proteomes" id="UP000005090">
    <property type="component" value="Chromosome"/>
</dbReference>
<dbReference type="GO" id="GO:0070403">
    <property type="term" value="F:NAD+ binding"/>
    <property type="evidence" value="ECO:0007669"/>
    <property type="project" value="InterPro"/>
</dbReference>
<evidence type="ECO:0000313" key="11">
    <source>
        <dbReference type="Proteomes" id="UP000005090"/>
    </source>
</evidence>
<dbReference type="RefSeq" id="WP_005371954.1">
    <property type="nucleotide sequence ID" value="NZ_CM001475.1"/>
</dbReference>
<dbReference type="GO" id="GO:0003857">
    <property type="term" value="F:(3S)-3-hydroxyacyl-CoA dehydrogenase (NAD+) activity"/>
    <property type="evidence" value="ECO:0007669"/>
    <property type="project" value="UniProtKB-EC"/>
</dbReference>
<keyword evidence="6" id="KW-0443">Lipid metabolism</keyword>
<dbReference type="InterPro" id="IPR036291">
    <property type="entry name" value="NAD(P)-bd_dom_sf"/>
</dbReference>
<dbReference type="STRING" id="686340.Metal_2038"/>
<dbReference type="AlphaFoldDB" id="H8GQH0"/>
<evidence type="ECO:0000256" key="3">
    <source>
        <dbReference type="ARBA" id="ARBA00022963"/>
    </source>
</evidence>
<evidence type="ECO:0000256" key="5">
    <source>
        <dbReference type="ARBA" id="ARBA00023027"/>
    </source>
</evidence>
<dbReference type="InterPro" id="IPR001753">
    <property type="entry name" value="Enoyl-CoA_hydra/iso"/>
</dbReference>
<gene>
    <name evidence="10" type="ORF">Metal_2038</name>
</gene>
<dbReference type="SUPFAM" id="SSF51735">
    <property type="entry name" value="NAD(P)-binding Rossmann-fold domains"/>
    <property type="match status" value="1"/>
</dbReference>
<dbReference type="Gene3D" id="3.40.50.720">
    <property type="entry name" value="NAD(P)-binding Rossmann-like Domain"/>
    <property type="match status" value="1"/>
</dbReference>
<dbReference type="Gene3D" id="1.10.1040.50">
    <property type="match status" value="1"/>
</dbReference>
<protein>
    <submittedName>
        <fullName evidence="10">3-hydroxyacyl-CoA dehydrogenase</fullName>
    </submittedName>
</protein>
<dbReference type="EMBL" id="CM001475">
    <property type="protein sequence ID" value="EIC29797.1"/>
    <property type="molecule type" value="Genomic_DNA"/>
</dbReference>
<dbReference type="GO" id="GO:0006635">
    <property type="term" value="P:fatty acid beta-oxidation"/>
    <property type="evidence" value="ECO:0007669"/>
    <property type="project" value="UniProtKB-UniPathway"/>
</dbReference>
<evidence type="ECO:0000259" key="9">
    <source>
        <dbReference type="Pfam" id="PF02737"/>
    </source>
</evidence>
<dbReference type="eggNOG" id="COG1024">
    <property type="taxonomic scope" value="Bacteria"/>
</dbReference>
<organism evidence="10 11">
    <name type="scientific">Methylomicrobium album BG8</name>
    <dbReference type="NCBI Taxonomy" id="686340"/>
    <lineage>
        <taxon>Bacteria</taxon>
        <taxon>Pseudomonadati</taxon>
        <taxon>Pseudomonadota</taxon>
        <taxon>Gammaproteobacteria</taxon>
        <taxon>Methylococcales</taxon>
        <taxon>Methylococcaceae</taxon>
        <taxon>Methylomicrobium</taxon>
    </lineage>
</organism>
<keyword evidence="2" id="KW-0276">Fatty acid metabolism</keyword>
<dbReference type="InterPro" id="IPR006176">
    <property type="entry name" value="3-OHacyl-CoA_DH_NAD-bd"/>
</dbReference>
<dbReference type="SUPFAM" id="SSF52096">
    <property type="entry name" value="ClpP/crotonase"/>
    <property type="match status" value="1"/>
</dbReference>
<keyword evidence="3" id="KW-0442">Lipid degradation</keyword>
<feature type="domain" description="3-hydroxyacyl-CoA dehydrogenase NAD binding" evidence="9">
    <location>
        <begin position="6"/>
        <end position="188"/>
    </location>
</feature>
<dbReference type="SUPFAM" id="SSF48179">
    <property type="entry name" value="6-phosphogluconate dehydrogenase C-terminal domain-like"/>
    <property type="match status" value="2"/>
</dbReference>
<evidence type="ECO:0000256" key="7">
    <source>
        <dbReference type="ARBA" id="ARBA00049556"/>
    </source>
</evidence>
<sequence>MNIQHAAVVGAGVMGASIAAHLSNAGCKVMLLDIVPENASDRSVIAKTAIEKLLKADPAPFMHKDNAKLITPGNIEDDLPKLAEVDWVIEAVIEDPRIKKSLYQKLDTVCRNDCVISSNTSTLPLRLLVKDLPESFRQRFLITHFFNPPRYMRLLELVSSPETRPDLLEAVKRFADIELGKNCVVCHDTPGFIGNRIGIYWTLCGLHEAIALDLTVEQADAVISMPFGIPKTGVFGLLDLVGLDLIPHILTSMKQALPPGDPFHELGELPQVVQKMIADGYTGRKGKGGFYRLNKQGGGKIKESVDLKTGHYAPSVKPDTNALQEAQKTGFQALLSNSDPAAVFAWRVMSKTLGYAASLAPEISDDIAAIDAAMRDGYNWKSGPFELLARIGVAWFVDKLQSENRPVPPLLANKQPLYKAEAGKLQAEGFDGAYRPVTRAPGIELLSDVKLRGVPVLQNRSASLWDAGDGVACLEFHSKMNTLDMEIMELIRQSVDKVQNGFRALVIHNEGENFSAGANLGLLMQAIHNQDWDSVAGLISTGQQTYQVLKYAPFPVVGAPSGLALGGGCEILLHCDAIQAHAELYMGLVEVGVGLIPGWGGCKEYLRRWIAFPKKPGGPIPPLVKAFQTVSLATVSKSAADAKELLYLGKNDGITMNKLRLLADAKAKALALAENYVPPQPVVFSLPGKTARVMLNMGVKAYHALGKTTDYDLVVLSQLARVLSGGDADITQPLTEDDILALECEAFVELVKQPGTLARLDHMLKTGKPLRN</sequence>
<comment type="pathway">
    <text evidence="1">Lipid metabolism; fatty acid beta-oxidation.</text>
</comment>
<dbReference type="PANTHER" id="PTHR48075">
    <property type="entry name" value="3-HYDROXYACYL-COA DEHYDROGENASE FAMILY PROTEIN"/>
    <property type="match status" value="1"/>
</dbReference>
<reference evidence="10 11" key="1">
    <citation type="journal article" date="2013" name="Genome Announc.">
        <title>Genome Sequence of the Obligate Gammaproteobacterial Methanotroph Methylomicrobium album Strain BG8.</title>
        <authorList>
            <person name="Kits K.D."/>
            <person name="Kalyuzhnaya M.G."/>
            <person name="Klotz M.G."/>
            <person name="Jetten M.S."/>
            <person name="Op den Camp H.J."/>
            <person name="Vuilleumier S."/>
            <person name="Bringel F."/>
            <person name="Dispirito A.A."/>
            <person name="Murrell J.C."/>
            <person name="Bruce D."/>
            <person name="Cheng J.F."/>
            <person name="Copeland A."/>
            <person name="Goodwin L."/>
            <person name="Hauser L."/>
            <person name="Lajus A."/>
            <person name="Land M.L."/>
            <person name="Lapidus A."/>
            <person name="Lucas S."/>
            <person name="Medigue C."/>
            <person name="Pitluck S."/>
            <person name="Woyke T."/>
            <person name="Zeytun A."/>
            <person name="Stein L.Y."/>
        </authorList>
    </citation>
    <scope>NUCLEOTIDE SEQUENCE [LARGE SCALE GENOMIC DNA]</scope>
    <source>
        <strain evidence="10 11">BG8</strain>
    </source>
</reference>
<dbReference type="Pfam" id="PF00725">
    <property type="entry name" value="3HCDH"/>
    <property type="match status" value="1"/>
</dbReference>
<keyword evidence="5" id="KW-0520">NAD</keyword>
<dbReference type="InterPro" id="IPR006108">
    <property type="entry name" value="3HC_DH_C"/>
</dbReference>
<evidence type="ECO:0000256" key="2">
    <source>
        <dbReference type="ARBA" id="ARBA00022832"/>
    </source>
</evidence>
<dbReference type="Pfam" id="PF02737">
    <property type="entry name" value="3HCDH_N"/>
    <property type="match status" value="1"/>
</dbReference>
<accession>H8GQH0</accession>
<keyword evidence="4" id="KW-0560">Oxidoreductase</keyword>
<proteinExistence type="predicted"/>
<dbReference type="HOGENOM" id="CLU_010448_0_0_6"/>
<dbReference type="PANTHER" id="PTHR48075:SF7">
    <property type="entry name" value="3-HYDROXYACYL-COA DEHYDROGENASE-RELATED"/>
    <property type="match status" value="1"/>
</dbReference>
<dbReference type="CDD" id="cd06558">
    <property type="entry name" value="crotonase-like"/>
    <property type="match status" value="1"/>
</dbReference>
<dbReference type="eggNOG" id="COG1250">
    <property type="taxonomic scope" value="Bacteria"/>
</dbReference>
<dbReference type="Gene3D" id="3.90.226.10">
    <property type="entry name" value="2-enoyl-CoA Hydratase, Chain A, domain 1"/>
    <property type="match status" value="1"/>
</dbReference>